<keyword evidence="6 10" id="KW-0479">Metal-binding</keyword>
<evidence type="ECO:0000313" key="14">
    <source>
        <dbReference type="Proteomes" id="UP000779507"/>
    </source>
</evidence>
<dbReference type="InterPro" id="IPR002226">
    <property type="entry name" value="Catalase_haem_BS"/>
</dbReference>
<dbReference type="Gene3D" id="1.20.1370.20">
    <property type="match status" value="1"/>
</dbReference>
<dbReference type="PANTHER" id="PTHR42821:SF1">
    <property type="entry name" value="CATALASE-B"/>
    <property type="match status" value="1"/>
</dbReference>
<dbReference type="InterPro" id="IPR024712">
    <property type="entry name" value="Catalase_clade2"/>
</dbReference>
<dbReference type="SUPFAM" id="SSF56634">
    <property type="entry name" value="Heme-dependent catalase-like"/>
    <property type="match status" value="1"/>
</dbReference>
<feature type="compositionally biased region" description="Basic and acidic residues" evidence="11">
    <location>
        <begin position="1"/>
        <end position="24"/>
    </location>
</feature>
<dbReference type="Pfam" id="PF00199">
    <property type="entry name" value="Catalase"/>
    <property type="match status" value="1"/>
</dbReference>
<dbReference type="EC" id="1.11.1.6" evidence="3 10"/>
<dbReference type="Gene3D" id="2.40.180.10">
    <property type="entry name" value="Catalase core domain"/>
    <property type="match status" value="1"/>
</dbReference>
<dbReference type="GO" id="GO:0004096">
    <property type="term" value="F:catalase activity"/>
    <property type="evidence" value="ECO:0007669"/>
    <property type="project" value="UniProtKB-EC"/>
</dbReference>
<reference evidence="13 14" key="1">
    <citation type="submission" date="2020-05" db="EMBL/GenBank/DDBJ databases">
        <title>Genomic Encyclopedia of Type Strains, Phase IV (KMG-V): Genome sequencing to study the core and pangenomes of soil and plant-associated prokaryotes.</title>
        <authorList>
            <person name="Whitman W."/>
        </authorList>
    </citation>
    <scope>NUCLEOTIDE SEQUENCE [LARGE SCALE GENOMIC DNA]</scope>
    <source>
        <strain evidence="13 14">9A</strain>
    </source>
</reference>
<accession>A0ABX2FUY5</accession>
<dbReference type="SUPFAM" id="SSF52317">
    <property type="entry name" value="Class I glutamine amidotransferase-like"/>
    <property type="match status" value="1"/>
</dbReference>
<dbReference type="Gene3D" id="3.40.50.880">
    <property type="match status" value="1"/>
</dbReference>
<evidence type="ECO:0000256" key="1">
    <source>
        <dbReference type="ARBA" id="ARBA00001971"/>
    </source>
</evidence>
<keyword evidence="9 10" id="KW-0376">Hydrogen peroxide</keyword>
<feature type="region of interest" description="Disordered" evidence="11">
    <location>
        <begin position="1"/>
        <end position="40"/>
    </location>
</feature>
<name>A0ABX2FUY5_9BACT</name>
<dbReference type="InterPro" id="IPR043156">
    <property type="entry name" value="Catalase_clade2_helical"/>
</dbReference>
<dbReference type="PROSITE" id="PS51402">
    <property type="entry name" value="CATALASE_3"/>
    <property type="match status" value="1"/>
</dbReference>
<dbReference type="Pfam" id="PF06628">
    <property type="entry name" value="Catalase-rel"/>
    <property type="match status" value="1"/>
</dbReference>
<evidence type="ECO:0000313" key="13">
    <source>
        <dbReference type="EMBL" id="NRT21012.1"/>
    </source>
</evidence>
<gene>
    <name evidence="13" type="ORF">HNP98_003857</name>
</gene>
<evidence type="ECO:0000256" key="6">
    <source>
        <dbReference type="ARBA" id="ARBA00022723"/>
    </source>
</evidence>
<dbReference type="PROSITE" id="PS00437">
    <property type="entry name" value="CATALASE_1"/>
    <property type="match status" value="1"/>
</dbReference>
<dbReference type="EMBL" id="JABSNP010000024">
    <property type="protein sequence ID" value="NRT21012.1"/>
    <property type="molecule type" value="Genomic_DNA"/>
</dbReference>
<evidence type="ECO:0000256" key="4">
    <source>
        <dbReference type="ARBA" id="ARBA00022559"/>
    </source>
</evidence>
<dbReference type="PANTHER" id="PTHR42821">
    <property type="entry name" value="CATALASE"/>
    <property type="match status" value="1"/>
</dbReference>
<dbReference type="SMART" id="SM01060">
    <property type="entry name" value="Catalase"/>
    <property type="match status" value="1"/>
</dbReference>
<comment type="function">
    <text evidence="10">Decomposes hydrogen peroxide into water and oxygen; serves to protect cells from the toxic effects of hydrogen peroxide.</text>
</comment>
<comment type="catalytic activity">
    <reaction evidence="10">
        <text>2 H2O2 = O2 + 2 H2O</text>
        <dbReference type="Rhea" id="RHEA:20309"/>
        <dbReference type="ChEBI" id="CHEBI:15377"/>
        <dbReference type="ChEBI" id="CHEBI:15379"/>
        <dbReference type="ChEBI" id="CHEBI:16240"/>
        <dbReference type="EC" id="1.11.1.6"/>
    </reaction>
</comment>
<evidence type="ECO:0000256" key="9">
    <source>
        <dbReference type="ARBA" id="ARBA00023324"/>
    </source>
</evidence>
<dbReference type="InterPro" id="IPR011614">
    <property type="entry name" value="Catalase_core"/>
</dbReference>
<feature type="domain" description="Catalase core" evidence="12">
    <location>
        <begin position="36"/>
        <end position="423"/>
    </location>
</feature>
<evidence type="ECO:0000259" key="12">
    <source>
        <dbReference type="SMART" id="SM01060"/>
    </source>
</evidence>
<dbReference type="PIRSF" id="PIRSF038927">
    <property type="entry name" value="Catalase_clade2"/>
    <property type="match status" value="1"/>
</dbReference>
<dbReference type="InterPro" id="IPR029062">
    <property type="entry name" value="Class_I_gatase-like"/>
</dbReference>
<evidence type="ECO:0000256" key="2">
    <source>
        <dbReference type="ARBA" id="ARBA00010660"/>
    </source>
</evidence>
<keyword evidence="8 10" id="KW-0408">Iron</keyword>
<evidence type="ECO:0000256" key="5">
    <source>
        <dbReference type="ARBA" id="ARBA00022617"/>
    </source>
</evidence>
<dbReference type="Proteomes" id="UP000779507">
    <property type="component" value="Unassembled WGS sequence"/>
</dbReference>
<dbReference type="InterPro" id="IPR010582">
    <property type="entry name" value="Catalase_immune_responsive"/>
</dbReference>
<dbReference type="InterPro" id="IPR018028">
    <property type="entry name" value="Catalase"/>
</dbReference>
<evidence type="ECO:0000256" key="11">
    <source>
        <dbReference type="SAM" id="MobiDB-lite"/>
    </source>
</evidence>
<dbReference type="CDD" id="cd03132">
    <property type="entry name" value="GATase1_catalase"/>
    <property type="match status" value="1"/>
</dbReference>
<evidence type="ECO:0000256" key="8">
    <source>
        <dbReference type="ARBA" id="ARBA00023004"/>
    </source>
</evidence>
<proteinExistence type="inferred from homology"/>
<keyword evidence="5 10" id="KW-0349">Heme</keyword>
<sequence>MSDKPLAKQNHEDVVGNPKTDELAQNRSDGYGQTLTTNQGLRINDDQNSLKAEERGPTLLEDFILREKIHHFDHERIPERVIHARGVGAHGYFEAYDNASALTKAHFLQPGVKTPIFTRFSTVVGSRGATDMARDVRGFAVKFYTQEGVYDFVGNNMPVFFIQDAVKFPDFIHAVKPEPHNEIPQGASAHDTFWDFISITPESMHMVLWAMSDRGLPRNLRTMEGFNVHTYRFIDAAGKSRFVKMHWKPLQGVRSAVWEEAQQISGKDPDFHRRDLYNAIEMGAYPEWELGVQVVEEEDEMKFGFDILDATKLIPEELVPVQKIGKMVLNRNVDNYFAETEQVAFCLSHVVPGIDFSNDPLLQGRLFSYLDTQLKRLGSVNFHEIPINRSLAPVANNQRDGHMRQTINKGQTSYSPNLLNDEFPKQAKQAEGGFVSHYERVDGHKIRMRSKSFVDHYTQAKLFWNSQSEAEQMHLVKAIRFELGHVNKEAVRLRVLVQLAQIDATLAHLVAEGLGLEVPSAEGVQLNYGVGADTNPADYTAPPVKGDVGRSAALSMTPDSPANAGKTDIKTRQIAILAADGADVAAIGDLMKTLMDEGAQTAIVAPRLGKLKGPDGAELLINWTFQNTSSVLFDAVYVADGAASAQRLAHDADAVRFVAEAFRHCKPIAAAGEGAKVLEAAAQPGAADILDADGVVVGLNGQAASLVPDFIKAIAQHRFWSRELKVWKRELEAVPA</sequence>
<keyword evidence="7 10" id="KW-0560">Oxidoreductase</keyword>
<dbReference type="InterPro" id="IPR041399">
    <property type="entry name" value="Catalase_large_C"/>
</dbReference>
<protein>
    <recommendedName>
        <fullName evidence="3 10">Catalase</fullName>
        <ecNumber evidence="3 10">1.11.1.6</ecNumber>
    </recommendedName>
</protein>
<evidence type="ECO:0000256" key="10">
    <source>
        <dbReference type="PIRNR" id="PIRNR038927"/>
    </source>
</evidence>
<comment type="cofactor">
    <cofactor evidence="1 10">
        <name>heme</name>
        <dbReference type="ChEBI" id="CHEBI:30413"/>
    </cofactor>
</comment>
<evidence type="ECO:0000256" key="7">
    <source>
        <dbReference type="ARBA" id="ARBA00023002"/>
    </source>
</evidence>
<comment type="similarity">
    <text evidence="2">Belongs to the catalase family. HPII subfamily.</text>
</comment>
<evidence type="ECO:0000256" key="3">
    <source>
        <dbReference type="ARBA" id="ARBA00012314"/>
    </source>
</evidence>
<dbReference type="InterPro" id="IPR020835">
    <property type="entry name" value="Catalase_sf"/>
</dbReference>
<comment type="caution">
    <text evidence="13">The sequence shown here is derived from an EMBL/GenBank/DDBJ whole genome shotgun (WGS) entry which is preliminary data.</text>
</comment>
<keyword evidence="4 10" id="KW-0575">Peroxidase</keyword>
<dbReference type="Pfam" id="PF18011">
    <property type="entry name" value="Catalase_C"/>
    <property type="match status" value="1"/>
</dbReference>
<dbReference type="PRINTS" id="PR00067">
    <property type="entry name" value="CATALASE"/>
</dbReference>
<dbReference type="RefSeq" id="WP_173811774.1">
    <property type="nucleotide sequence ID" value="NZ_JABSNP010000024.1"/>
</dbReference>
<keyword evidence="14" id="KW-1185">Reference proteome</keyword>
<organism evidence="13 14">
    <name type="scientific">Hymenobacter caeli</name>
    <dbReference type="NCBI Taxonomy" id="2735894"/>
    <lineage>
        <taxon>Bacteria</taxon>
        <taxon>Pseudomonadati</taxon>
        <taxon>Bacteroidota</taxon>
        <taxon>Cytophagia</taxon>
        <taxon>Cytophagales</taxon>
        <taxon>Hymenobacteraceae</taxon>
        <taxon>Hymenobacter</taxon>
    </lineage>
</organism>
<feature type="compositionally biased region" description="Polar residues" evidence="11">
    <location>
        <begin position="25"/>
        <end position="40"/>
    </location>
</feature>